<evidence type="ECO:0000313" key="4">
    <source>
        <dbReference type="Proteomes" id="UP000467700"/>
    </source>
</evidence>
<keyword evidence="2" id="KW-0812">Transmembrane</keyword>
<keyword evidence="2" id="KW-1133">Transmembrane helix</keyword>
<dbReference type="OrthoDB" id="3227921at2759"/>
<feature type="transmembrane region" description="Helical" evidence="2">
    <location>
        <begin position="72"/>
        <end position="91"/>
    </location>
</feature>
<evidence type="ECO:0000256" key="1">
    <source>
        <dbReference type="SAM" id="MobiDB-lite"/>
    </source>
</evidence>
<reference evidence="3 4" key="1">
    <citation type="submission" date="2020-01" db="EMBL/GenBank/DDBJ databases">
        <authorList>
            <person name="Gupta K D."/>
        </authorList>
    </citation>
    <scope>NUCLEOTIDE SEQUENCE [LARGE SCALE GENOMIC DNA]</scope>
</reference>
<feature type="compositionally biased region" description="Low complexity" evidence="1">
    <location>
        <begin position="491"/>
        <end position="500"/>
    </location>
</feature>
<keyword evidence="4" id="KW-1185">Reference proteome</keyword>
<evidence type="ECO:0000313" key="3">
    <source>
        <dbReference type="EMBL" id="CAA7268415.1"/>
    </source>
</evidence>
<dbReference type="EMBL" id="CACVBS010000068">
    <property type="protein sequence ID" value="CAA7268415.1"/>
    <property type="molecule type" value="Genomic_DNA"/>
</dbReference>
<feature type="transmembrane region" description="Helical" evidence="2">
    <location>
        <begin position="9"/>
        <end position="31"/>
    </location>
</feature>
<feature type="transmembrane region" description="Helical" evidence="2">
    <location>
        <begin position="194"/>
        <end position="212"/>
    </location>
</feature>
<gene>
    <name evidence="3" type="ORF">AAE3_LOCUS10878</name>
</gene>
<comment type="caution">
    <text evidence="3">The sequence shown here is derived from an EMBL/GenBank/DDBJ whole genome shotgun (WGS) entry which is preliminary data.</text>
</comment>
<protein>
    <submittedName>
        <fullName evidence="3">Uncharacterized protein</fullName>
    </submittedName>
</protein>
<proteinExistence type="predicted"/>
<organism evidence="3 4">
    <name type="scientific">Cyclocybe aegerita</name>
    <name type="common">Black poplar mushroom</name>
    <name type="synonym">Agrocybe aegerita</name>
    <dbReference type="NCBI Taxonomy" id="1973307"/>
    <lineage>
        <taxon>Eukaryota</taxon>
        <taxon>Fungi</taxon>
        <taxon>Dikarya</taxon>
        <taxon>Basidiomycota</taxon>
        <taxon>Agaricomycotina</taxon>
        <taxon>Agaricomycetes</taxon>
        <taxon>Agaricomycetidae</taxon>
        <taxon>Agaricales</taxon>
        <taxon>Agaricineae</taxon>
        <taxon>Bolbitiaceae</taxon>
        <taxon>Cyclocybe</taxon>
    </lineage>
</organism>
<feature type="transmembrane region" description="Helical" evidence="2">
    <location>
        <begin position="111"/>
        <end position="132"/>
    </location>
</feature>
<evidence type="ECO:0000256" key="2">
    <source>
        <dbReference type="SAM" id="Phobius"/>
    </source>
</evidence>
<dbReference type="AlphaFoldDB" id="A0A8S0W385"/>
<feature type="transmembrane region" description="Helical" evidence="2">
    <location>
        <begin position="43"/>
        <end position="60"/>
    </location>
</feature>
<accession>A0A8S0W385</accession>
<feature type="region of interest" description="Disordered" evidence="1">
    <location>
        <begin position="471"/>
        <end position="500"/>
    </location>
</feature>
<sequence length="500" mass="55387">MNTHIIRTILLNTVLRVYLHRSICLCSFFALLPVPLSGFDRDLIRQFGIILGIILAHHIASAFQFIRTKINLYVDLVLLLVEISVLGFSTLDYTRSYVDRWSSQVEIGYVSLNWSLLGFLALLAAPRIATIVKNKGQLRMGMSFDILINSKIDNCDGIQQRQAPSAPNILIGRSIWRKVIAGESKTLTRLRGTFAVVLALAVAGFSMVHIILEPVRETALTPVKELRVLDLPWDFENEPPSWNVVVFRVVAPGSSNVRSDSRVDSAMALNSVQMLASLTNGTSLAVDRTIATPVIPPGVNLMGTVKTELRQVYKESAAPAFGLFGSSHMFVIGRMLNVLPDPEASFLPNGRNISTFRVFPQVDLSELRIVLDGLESSVLKGFSAVGGLWTFLSGIFTIISGASARRSCGLYTPLSVFGLAHTFQTEKIRRECVKQYPKLLEEDQVPQEERGLLKLVRDHIIELYPLDEEDMKFESRPSPQYERNDAQLESGAAAGEAETA</sequence>
<dbReference type="Proteomes" id="UP000467700">
    <property type="component" value="Unassembled WGS sequence"/>
</dbReference>
<keyword evidence="2" id="KW-0472">Membrane</keyword>
<name>A0A8S0W385_CYCAE</name>